<dbReference type="Proteomes" id="UP000231846">
    <property type="component" value="Unassembled WGS sequence"/>
</dbReference>
<dbReference type="InterPro" id="IPR018534">
    <property type="entry name" value="Tet_reg_excision_RteC"/>
</dbReference>
<proteinExistence type="predicted"/>
<comment type="caution">
    <text evidence="1">The sequence shown here is derived from an EMBL/GenBank/DDBJ whole genome shotgun (WGS) entry which is preliminary data.</text>
</comment>
<name>A0A2M9VAN7_BACFG</name>
<evidence type="ECO:0000313" key="2">
    <source>
        <dbReference type="Proteomes" id="UP000231846"/>
    </source>
</evidence>
<dbReference type="EMBL" id="PDCW01000005">
    <property type="protein sequence ID" value="PJY75729.1"/>
    <property type="molecule type" value="Genomic_DNA"/>
</dbReference>
<sequence>MTHHITADRLVESAIKAVTEELFRDFDNTLRTLCDEEDDRKAVFRTLRYARIRLHVLCGYISKEETPESRTQIRFLHIVIGYIDTELEILNRYGDTYPPKPHVCKRRWTGAVVEIVELIYALHEMKRIDDGEIAMNELAGFFGELFGIRLDARNLYDAYTDIKRRKGDSRTYFLDKLRERLNLRMQRDDEKEQERRC</sequence>
<gene>
    <name evidence="1" type="ORF">CQW34_01059</name>
</gene>
<protein>
    <submittedName>
        <fullName evidence="1">RteC-like protein</fullName>
    </submittedName>
</protein>
<reference evidence="1 2" key="1">
    <citation type="journal article" date="2017" name="MBio">
        <title>Gut Symbiont Bacteroides fragilis Secretes a Eukaryotic-Like Ubiquitin Protein That Mediates Intraspecies Antagonism.</title>
        <authorList>
            <person name="Chatzidaki-Livanis M."/>
            <person name="Coyne M.J."/>
            <person name="Roelofs K.G."/>
            <person name="Gentyala R.R."/>
            <person name="Caldwell J.M."/>
            <person name="Comstock L.E."/>
        </authorList>
    </citation>
    <scope>NUCLEOTIDE SEQUENCE [LARGE SCALE GENOMIC DNA]</scope>
    <source>
        <strain evidence="1 2">12905</strain>
    </source>
</reference>
<evidence type="ECO:0000313" key="1">
    <source>
        <dbReference type="EMBL" id="PJY75729.1"/>
    </source>
</evidence>
<dbReference type="RefSeq" id="WP_032567492.1">
    <property type="nucleotide sequence ID" value="NZ_JAQDLP010000012.1"/>
</dbReference>
<dbReference type="Pfam" id="PF09357">
    <property type="entry name" value="RteC"/>
    <property type="match status" value="1"/>
</dbReference>
<dbReference type="AlphaFoldDB" id="A0A2M9VAN7"/>
<accession>A0A2M9VAN7</accession>
<organism evidence="1 2">
    <name type="scientific">Bacteroides fragilis</name>
    <dbReference type="NCBI Taxonomy" id="817"/>
    <lineage>
        <taxon>Bacteria</taxon>
        <taxon>Pseudomonadati</taxon>
        <taxon>Bacteroidota</taxon>
        <taxon>Bacteroidia</taxon>
        <taxon>Bacteroidales</taxon>
        <taxon>Bacteroidaceae</taxon>
        <taxon>Bacteroides</taxon>
    </lineage>
</organism>